<evidence type="ECO:0000256" key="11">
    <source>
        <dbReference type="ARBA" id="ARBA00023139"/>
    </source>
</evidence>
<keyword evidence="18" id="KW-1185">Reference proteome</keyword>
<comment type="caution">
    <text evidence="17">The sequence shown here is derived from an EMBL/GenBank/DDBJ whole genome shotgun (WGS) entry which is preliminary data.</text>
</comment>
<dbReference type="Pfam" id="PF16205">
    <property type="entry name" value="Ribosomal_S17_N"/>
    <property type="match status" value="1"/>
</dbReference>
<keyword evidence="7" id="KW-0694">RNA-binding</keyword>
<evidence type="ECO:0000256" key="15">
    <source>
        <dbReference type="ARBA" id="ARBA00035471"/>
    </source>
</evidence>
<keyword evidence="10" id="KW-0007">Acetylation</keyword>
<dbReference type="AlphaFoldDB" id="A0A5N3VZ77"/>
<keyword evidence="8" id="KW-0164">Citrullination</keyword>
<dbReference type="GO" id="GO:0022627">
    <property type="term" value="C:cytosolic small ribosomal subunit"/>
    <property type="evidence" value="ECO:0007669"/>
    <property type="project" value="TreeGrafter"/>
</dbReference>
<dbReference type="InterPro" id="IPR032440">
    <property type="entry name" value="Ribosomal_uS17_N"/>
</dbReference>
<feature type="domain" description="Small ribosomal subunit protein uS17 N-terminal" evidence="16">
    <location>
        <begin position="36"/>
        <end position="57"/>
    </location>
</feature>
<dbReference type="GO" id="GO:0019843">
    <property type="term" value="F:rRNA binding"/>
    <property type="evidence" value="ECO:0007669"/>
    <property type="project" value="UniProtKB-KW"/>
</dbReference>
<dbReference type="Gene3D" id="2.40.50.1000">
    <property type="match status" value="1"/>
</dbReference>
<dbReference type="EMBL" id="VCEB01000023">
    <property type="protein sequence ID" value="KAB0354521.1"/>
    <property type="molecule type" value="Genomic_DNA"/>
</dbReference>
<dbReference type="GO" id="GO:0003735">
    <property type="term" value="F:structural constituent of ribosome"/>
    <property type="evidence" value="ECO:0007669"/>
    <property type="project" value="InterPro"/>
</dbReference>
<keyword evidence="4" id="KW-0963">Cytoplasm</keyword>
<dbReference type="InterPro" id="IPR012340">
    <property type="entry name" value="NA-bd_OB-fold"/>
</dbReference>
<dbReference type="SUPFAM" id="SSF50249">
    <property type="entry name" value="Nucleic acid-binding proteins"/>
    <property type="match status" value="1"/>
</dbReference>
<evidence type="ECO:0000256" key="3">
    <source>
        <dbReference type="ARBA" id="ARBA00022481"/>
    </source>
</evidence>
<evidence type="ECO:0000313" key="17">
    <source>
        <dbReference type="EMBL" id="KAB0354521.1"/>
    </source>
</evidence>
<keyword evidence="3" id="KW-0488">Methylation</keyword>
<evidence type="ECO:0000256" key="10">
    <source>
        <dbReference type="ARBA" id="ARBA00022990"/>
    </source>
</evidence>
<evidence type="ECO:0000256" key="5">
    <source>
        <dbReference type="ARBA" id="ARBA00022553"/>
    </source>
</evidence>
<evidence type="ECO:0000256" key="7">
    <source>
        <dbReference type="ARBA" id="ARBA00022884"/>
    </source>
</evidence>
<evidence type="ECO:0000256" key="1">
    <source>
        <dbReference type="ARBA" id="ARBA00004496"/>
    </source>
</evidence>
<dbReference type="InterPro" id="IPR000266">
    <property type="entry name" value="Ribosomal_uS17"/>
</dbReference>
<sequence length="141" mass="16059">MADIQTEHACQKQPTIFKIRTGSCLGKLARRSSCHRGQLIDKKCPFTGNVSIRGQVLSSNQNEDEEDHSLILPDYLHYIGKHNRFEKGHRNMSVHLSPCFRGVQIRDTFTEGNCWPPSKTAPFHMHKITKAAGTKKQVQKF</sequence>
<dbReference type="FunFam" id="2.40.50.1000:FF:000008">
    <property type="entry name" value="40S ribosomal protein S11"/>
    <property type="match status" value="1"/>
</dbReference>
<keyword evidence="13" id="KW-0449">Lipoprotein</keyword>
<comment type="similarity">
    <text evidence="2">Belongs to the universal ribosomal protein uS17 family.</text>
</comment>
<evidence type="ECO:0000256" key="9">
    <source>
        <dbReference type="ARBA" id="ARBA00022980"/>
    </source>
</evidence>
<evidence type="ECO:0000259" key="16">
    <source>
        <dbReference type="Pfam" id="PF16205"/>
    </source>
</evidence>
<comment type="subcellular location">
    <subcellularLocation>
        <location evidence="1">Cytoplasm</location>
    </subcellularLocation>
</comment>
<keyword evidence="5" id="KW-0597">Phosphoprotein</keyword>
<keyword evidence="6" id="KW-0699">rRNA-binding</keyword>
<organism evidence="17 18">
    <name type="scientific">Muntiacus reevesi</name>
    <name type="common">Reeves' muntjac</name>
    <name type="synonym">Cervus reevesi</name>
    <dbReference type="NCBI Taxonomy" id="9886"/>
    <lineage>
        <taxon>Eukaryota</taxon>
        <taxon>Metazoa</taxon>
        <taxon>Chordata</taxon>
        <taxon>Craniata</taxon>
        <taxon>Vertebrata</taxon>
        <taxon>Euteleostomi</taxon>
        <taxon>Mammalia</taxon>
        <taxon>Eutheria</taxon>
        <taxon>Laurasiatheria</taxon>
        <taxon>Artiodactyla</taxon>
        <taxon>Ruminantia</taxon>
        <taxon>Pecora</taxon>
        <taxon>Cervidae</taxon>
        <taxon>Muntiacinae</taxon>
        <taxon>Muntiacus</taxon>
    </lineage>
</organism>
<gene>
    <name evidence="17" type="ORF">FD755_023059</name>
</gene>
<keyword evidence="12" id="KW-0687">Ribonucleoprotein</keyword>
<dbReference type="GO" id="GO:0006412">
    <property type="term" value="P:translation"/>
    <property type="evidence" value="ECO:0007669"/>
    <property type="project" value="InterPro"/>
</dbReference>
<evidence type="ECO:0000256" key="12">
    <source>
        <dbReference type="ARBA" id="ARBA00023274"/>
    </source>
</evidence>
<reference evidence="17 18" key="1">
    <citation type="submission" date="2019-06" db="EMBL/GenBank/DDBJ databases">
        <title>Discovery of a novel chromosome fission-fusion reversal in muntjac.</title>
        <authorList>
            <person name="Mudd A.B."/>
            <person name="Bredeson J.V."/>
            <person name="Baum R."/>
            <person name="Hockemeyer D."/>
            <person name="Rokhsar D.S."/>
        </authorList>
    </citation>
    <scope>NUCLEOTIDE SEQUENCE [LARGE SCALE GENOMIC DNA]</scope>
    <source>
        <strain evidence="17">UCam_UCB_Mr</strain>
        <tissue evidence="17">Fibroblast cell line</tissue>
    </source>
</reference>
<evidence type="ECO:0000256" key="13">
    <source>
        <dbReference type="ARBA" id="ARBA00023288"/>
    </source>
</evidence>
<keyword evidence="9" id="KW-0689">Ribosomal protein</keyword>
<evidence type="ECO:0000256" key="6">
    <source>
        <dbReference type="ARBA" id="ARBA00022730"/>
    </source>
</evidence>
<keyword evidence="11" id="KW-0564">Palmitate</keyword>
<evidence type="ECO:0000256" key="4">
    <source>
        <dbReference type="ARBA" id="ARBA00022490"/>
    </source>
</evidence>
<protein>
    <recommendedName>
        <fullName evidence="14">Small ribosomal subunit protein uS17</fullName>
    </recommendedName>
    <alternativeName>
        <fullName evidence="15">40S ribosomal protein S11</fullName>
    </alternativeName>
</protein>
<proteinExistence type="inferred from homology"/>
<evidence type="ECO:0000313" key="18">
    <source>
        <dbReference type="Proteomes" id="UP000326062"/>
    </source>
</evidence>
<name>A0A5N3VZ77_MUNRE</name>
<dbReference type="Pfam" id="PF00366">
    <property type="entry name" value="Ribosomal_S17"/>
    <property type="match status" value="1"/>
</dbReference>
<evidence type="ECO:0000256" key="2">
    <source>
        <dbReference type="ARBA" id="ARBA00010254"/>
    </source>
</evidence>
<dbReference type="PANTHER" id="PTHR10744">
    <property type="entry name" value="40S RIBOSOMAL PROTEIN S11 FAMILY MEMBER"/>
    <property type="match status" value="1"/>
</dbReference>
<accession>A0A5N3VZ77</accession>
<evidence type="ECO:0000256" key="14">
    <source>
        <dbReference type="ARBA" id="ARBA00035164"/>
    </source>
</evidence>
<dbReference type="PANTHER" id="PTHR10744:SF9">
    <property type="entry name" value="40S RIBOSOMAL PROTEIN S11-RELATED"/>
    <property type="match status" value="1"/>
</dbReference>
<evidence type="ECO:0000256" key="8">
    <source>
        <dbReference type="ARBA" id="ARBA00022934"/>
    </source>
</evidence>
<dbReference type="Proteomes" id="UP000326062">
    <property type="component" value="Chromosome 21"/>
</dbReference>